<dbReference type="PANTHER" id="PTHR11161">
    <property type="entry name" value="O-ACYLTRANSFERASE"/>
    <property type="match status" value="1"/>
</dbReference>
<accession>A0A7M5VBQ5</accession>
<dbReference type="Proteomes" id="UP000594262">
    <property type="component" value="Unplaced"/>
</dbReference>
<evidence type="ECO:0000256" key="1">
    <source>
        <dbReference type="SAM" id="Phobius"/>
    </source>
</evidence>
<evidence type="ECO:0000259" key="3">
    <source>
        <dbReference type="SMART" id="SM00703"/>
    </source>
</evidence>
<keyword evidence="5" id="KW-1185">Reference proteome</keyword>
<evidence type="ECO:0000313" key="4">
    <source>
        <dbReference type="EnsemblMetazoa" id="CLYHEMP007907.1"/>
    </source>
</evidence>
<dbReference type="EnsemblMetazoa" id="CLYHEMT007907.1">
    <property type="protein sequence ID" value="CLYHEMP007907.1"/>
    <property type="gene ID" value="CLYHEMG007907"/>
</dbReference>
<feature type="transmembrane region" description="Helical" evidence="1">
    <location>
        <begin position="430"/>
        <end position="453"/>
    </location>
</feature>
<feature type="transmembrane region" description="Helical" evidence="1">
    <location>
        <begin position="546"/>
        <end position="562"/>
    </location>
</feature>
<dbReference type="GO" id="GO:0016747">
    <property type="term" value="F:acyltransferase activity, transferring groups other than amino-acyl groups"/>
    <property type="evidence" value="ECO:0007669"/>
    <property type="project" value="InterPro"/>
</dbReference>
<dbReference type="Pfam" id="PF20146">
    <property type="entry name" value="NRF"/>
    <property type="match status" value="1"/>
</dbReference>
<sequence>MSSAFWLISLLVATATMVNGASPLDNLAKSMHDAKTYEEFEAIFKTVKWQTDVFGNEDFQKGLIKAGFNKNYVKVLAGVDIVPLVDTKKMYATLKQSKNATSDVMFMTFFQNIDVMKAMENLDWQSLLASGGISDDTVFVPGLPKGLTIDCGVKIMKLFGVLLQGNMSLSNPASLVAILSSPVGKVLDSWAKIPSGLLNGNTRWYGAYDECSAIPDVKYCSVGMKVVSQNGVYGTCMPKECTENDVASVYSAIISKQLGGAIQFTDDEKYVWCDGEDFSYSTGFIITLTIFCILGLLMVLGTFIEITEQNYESKIEKSNVTILTNGNANHENKVEMKNLESNDQQDESHLPKRTVPGLMKFLLCFSLLRNTRAIISTQAPKGAIESINGVRVISMWWIILGHFLGFLFPYSDNTLTAAGTIMKRWTSQAILNAFPSVDTFFLLSGLLVAYIALRRMDKDSGKINYGMYVLHRFIRLTPPYMLAILFWNNIVPCCTSGPNAKATRERGDGGACNKYWWTNLLYINNFHPEKMDEECFGWAWYLANDMQFYLIAPAFLYAFYRLERRFANTRYRHFGAFIVTAVCCIISVIIRIIFFEVNEYPALITKGQVPGQPYPIKDRQDQLYIKPYARIPPYLVGLFLGYILSRKIRITFRKTLIYTLGWLMAIGLGYGVVYGPYEAAFKDPLKFFSKTENVVYGSFSAFAWSLAVAWVIYACETNNAGLIKNFLSWKFWIPLSRLTFGAYLMHPIVLLWYGGMHEQGYHFQTTMIAFDFVSNVFFSYACAFILAVTMEIPVLNLEKLIF</sequence>
<organism evidence="4 5">
    <name type="scientific">Clytia hemisphaerica</name>
    <dbReference type="NCBI Taxonomy" id="252671"/>
    <lineage>
        <taxon>Eukaryota</taxon>
        <taxon>Metazoa</taxon>
        <taxon>Cnidaria</taxon>
        <taxon>Hydrozoa</taxon>
        <taxon>Hydroidolina</taxon>
        <taxon>Leptothecata</taxon>
        <taxon>Obeliida</taxon>
        <taxon>Clytiidae</taxon>
        <taxon>Clytia</taxon>
    </lineage>
</organism>
<protein>
    <recommendedName>
        <fullName evidence="3">Nose resistant-to-fluoxetine protein N-terminal domain-containing protein</fullName>
    </recommendedName>
</protein>
<feature type="transmembrane region" description="Helical" evidence="1">
    <location>
        <begin position="473"/>
        <end position="490"/>
    </location>
</feature>
<evidence type="ECO:0000313" key="5">
    <source>
        <dbReference type="Proteomes" id="UP000594262"/>
    </source>
</evidence>
<feature type="transmembrane region" description="Helical" evidence="1">
    <location>
        <begin position="656"/>
        <end position="674"/>
    </location>
</feature>
<dbReference type="RefSeq" id="XP_066923941.1">
    <property type="nucleotide sequence ID" value="XM_067067840.1"/>
</dbReference>
<feature type="domain" description="Nose resistant-to-fluoxetine protein N-terminal" evidence="3">
    <location>
        <begin position="162"/>
        <end position="273"/>
    </location>
</feature>
<proteinExistence type="predicted"/>
<dbReference type="GeneID" id="136811226"/>
<dbReference type="PANTHER" id="PTHR11161:SF0">
    <property type="entry name" value="O-ACYLTRANSFERASE LIKE PROTEIN"/>
    <property type="match status" value="1"/>
</dbReference>
<keyword evidence="2" id="KW-0732">Signal</keyword>
<dbReference type="InterPro" id="IPR006621">
    <property type="entry name" value="Nose-resist-to-fluoxetine_N"/>
</dbReference>
<feature type="signal peptide" evidence="2">
    <location>
        <begin position="1"/>
        <end position="20"/>
    </location>
</feature>
<feature type="transmembrane region" description="Helical" evidence="1">
    <location>
        <begin position="574"/>
        <end position="594"/>
    </location>
</feature>
<feature type="transmembrane region" description="Helical" evidence="1">
    <location>
        <begin position="694"/>
        <end position="715"/>
    </location>
</feature>
<keyword evidence="1" id="KW-0472">Membrane</keyword>
<dbReference type="InterPro" id="IPR052728">
    <property type="entry name" value="O2_lipid_transport_reg"/>
</dbReference>
<evidence type="ECO:0000256" key="2">
    <source>
        <dbReference type="SAM" id="SignalP"/>
    </source>
</evidence>
<feature type="transmembrane region" description="Helical" evidence="1">
    <location>
        <begin position="735"/>
        <end position="756"/>
    </location>
</feature>
<keyword evidence="1" id="KW-1133">Transmembrane helix</keyword>
<reference evidence="4" key="1">
    <citation type="submission" date="2021-01" db="UniProtKB">
        <authorList>
            <consortium name="EnsemblMetazoa"/>
        </authorList>
    </citation>
    <scope>IDENTIFICATION</scope>
</reference>
<dbReference type="OrthoDB" id="207378at2759"/>
<feature type="chain" id="PRO_5029907271" description="Nose resistant-to-fluoxetine protein N-terminal domain-containing protein" evidence="2">
    <location>
        <begin position="21"/>
        <end position="802"/>
    </location>
</feature>
<feature type="transmembrane region" description="Helical" evidence="1">
    <location>
        <begin position="776"/>
        <end position="797"/>
    </location>
</feature>
<dbReference type="SMART" id="SM00703">
    <property type="entry name" value="NRF"/>
    <property type="match status" value="1"/>
</dbReference>
<feature type="transmembrane region" description="Helical" evidence="1">
    <location>
        <begin position="283"/>
        <end position="304"/>
    </location>
</feature>
<name>A0A7M5VBQ5_9CNID</name>
<feature type="transmembrane region" description="Helical" evidence="1">
    <location>
        <begin position="390"/>
        <end position="410"/>
    </location>
</feature>
<dbReference type="InterPro" id="IPR002656">
    <property type="entry name" value="Acyl_transf_3_dom"/>
</dbReference>
<feature type="transmembrane region" description="Helical" evidence="1">
    <location>
        <begin position="627"/>
        <end position="644"/>
    </location>
</feature>
<dbReference type="AlphaFoldDB" id="A0A7M5VBQ5"/>
<dbReference type="Pfam" id="PF01757">
    <property type="entry name" value="Acyl_transf_3"/>
    <property type="match status" value="1"/>
</dbReference>
<keyword evidence="1" id="KW-0812">Transmembrane</keyword>